<dbReference type="NCBIfam" id="TIGR01439">
    <property type="entry name" value="lp_hng_hel_AbrB"/>
    <property type="match status" value="1"/>
</dbReference>
<dbReference type="SUPFAM" id="SSF89447">
    <property type="entry name" value="AbrB/MazE/MraZ-like"/>
    <property type="match status" value="1"/>
</dbReference>
<reference evidence="3 4" key="1">
    <citation type="submission" date="2023-03" db="EMBL/GenBank/DDBJ databases">
        <title>Diaphorobacter basophil sp. nov., isolated from a sewage-treatment plant.</title>
        <authorList>
            <person name="Yang K."/>
        </authorList>
    </citation>
    <scope>NUCLEOTIDE SEQUENCE [LARGE SCALE GENOMIC DNA]</scope>
    <source>
        <strain evidence="3 4">Y-1</strain>
    </source>
</reference>
<dbReference type="InterPro" id="IPR031848">
    <property type="entry name" value="PrlF_antitoxin"/>
</dbReference>
<accession>A0ABZ0JB86</accession>
<dbReference type="PROSITE" id="PS51740">
    <property type="entry name" value="SPOVT_ABRB"/>
    <property type="match status" value="1"/>
</dbReference>
<feature type="domain" description="SpoVT-AbrB" evidence="2">
    <location>
        <begin position="2"/>
        <end position="48"/>
    </location>
</feature>
<name>A0ABZ0JB86_9BURK</name>
<evidence type="ECO:0000313" key="3">
    <source>
        <dbReference type="EMBL" id="WOO34323.1"/>
    </source>
</evidence>
<dbReference type="Pfam" id="PF15937">
    <property type="entry name" value="PrlF_antitoxin"/>
    <property type="match status" value="1"/>
</dbReference>
<dbReference type="SMART" id="SM00966">
    <property type="entry name" value="SpoVT_AbrB"/>
    <property type="match status" value="1"/>
</dbReference>
<proteinExistence type="predicted"/>
<evidence type="ECO:0000259" key="2">
    <source>
        <dbReference type="PROSITE" id="PS51740"/>
    </source>
</evidence>
<evidence type="ECO:0000313" key="4">
    <source>
        <dbReference type="Proteomes" id="UP001303211"/>
    </source>
</evidence>
<keyword evidence="4" id="KW-1185">Reference proteome</keyword>
<dbReference type="EMBL" id="CP136921">
    <property type="protein sequence ID" value="WOO34323.1"/>
    <property type="molecule type" value="Genomic_DNA"/>
</dbReference>
<evidence type="ECO:0000256" key="1">
    <source>
        <dbReference type="PROSITE-ProRule" id="PRU01076"/>
    </source>
</evidence>
<sequence length="76" mass="8243">MTAVAKITSKGQTTIPADIRAALQVGPGDKLAWEVLEAGVVQVRRVQPLDMEFLQAMEGTLDEWAGAADEEAYRDL</sequence>
<dbReference type="Gene3D" id="2.10.260.10">
    <property type="match status" value="1"/>
</dbReference>
<gene>
    <name evidence="3" type="ORF">P4826_09760</name>
</gene>
<keyword evidence="1" id="KW-0238">DNA-binding</keyword>
<protein>
    <submittedName>
        <fullName evidence="3">Type II toxin-antitoxin system PrlF family antitoxin</fullName>
    </submittedName>
</protein>
<dbReference type="InterPro" id="IPR007159">
    <property type="entry name" value="SpoVT-AbrB_dom"/>
</dbReference>
<dbReference type="InterPro" id="IPR037914">
    <property type="entry name" value="SpoVT-AbrB_sf"/>
</dbReference>
<dbReference type="Proteomes" id="UP001303211">
    <property type="component" value="Chromosome"/>
</dbReference>
<dbReference type="RefSeq" id="WP_317703649.1">
    <property type="nucleotide sequence ID" value="NZ_CP136921.1"/>
</dbReference>
<organism evidence="3 4">
    <name type="scientific">Diaphorobacter limosus</name>
    <dbReference type="NCBI Taxonomy" id="3036128"/>
    <lineage>
        <taxon>Bacteria</taxon>
        <taxon>Pseudomonadati</taxon>
        <taxon>Pseudomonadota</taxon>
        <taxon>Betaproteobacteria</taxon>
        <taxon>Burkholderiales</taxon>
        <taxon>Comamonadaceae</taxon>
        <taxon>Diaphorobacter</taxon>
    </lineage>
</organism>